<dbReference type="Proteomes" id="UP001440612">
    <property type="component" value="Plasmid pBS5-3-1"/>
</dbReference>
<evidence type="ECO:0000256" key="1">
    <source>
        <dbReference type="SAM" id="Phobius"/>
    </source>
</evidence>
<keyword evidence="1" id="KW-1133">Transmembrane helix</keyword>
<name>A0ABZ2VBN5_9RHOB</name>
<protein>
    <recommendedName>
        <fullName evidence="4">Zinc ribbon domain-containing protein</fullName>
    </recommendedName>
</protein>
<evidence type="ECO:0000313" key="3">
    <source>
        <dbReference type="Proteomes" id="UP001440612"/>
    </source>
</evidence>
<organism evidence="2 3">
    <name type="scientific">Yoonia phaeophyticola</name>
    <dbReference type="NCBI Taxonomy" id="3137369"/>
    <lineage>
        <taxon>Bacteria</taxon>
        <taxon>Pseudomonadati</taxon>
        <taxon>Pseudomonadota</taxon>
        <taxon>Alphaproteobacteria</taxon>
        <taxon>Rhodobacterales</taxon>
        <taxon>Paracoccaceae</taxon>
        <taxon>Yoonia</taxon>
    </lineage>
</organism>
<evidence type="ECO:0000313" key="2">
    <source>
        <dbReference type="EMBL" id="WZC51072.1"/>
    </source>
</evidence>
<proteinExistence type="predicted"/>
<accession>A0ABZ2VBN5</accession>
<feature type="transmembrane region" description="Helical" evidence="1">
    <location>
        <begin position="39"/>
        <end position="60"/>
    </location>
</feature>
<keyword evidence="2" id="KW-0614">Plasmid</keyword>
<keyword evidence="3" id="KW-1185">Reference proteome</keyword>
<dbReference type="EMBL" id="CP150952">
    <property type="protein sequence ID" value="WZC51072.1"/>
    <property type="molecule type" value="Genomic_DNA"/>
</dbReference>
<keyword evidence="1" id="KW-0812">Transmembrane</keyword>
<dbReference type="RefSeq" id="WP_341369168.1">
    <property type="nucleotide sequence ID" value="NZ_CP150952.2"/>
</dbReference>
<keyword evidence="1" id="KW-0472">Membrane</keyword>
<sequence length="61" mass="6013">MAVGKCGHCGFEPVAASAKTCPQCNGEDPILAGANATDWMKGIGIAVVAVVVIVGGAIVLM</sequence>
<evidence type="ECO:0008006" key="4">
    <source>
        <dbReference type="Google" id="ProtNLM"/>
    </source>
</evidence>
<geneLocation type="plasmid" evidence="2 3">
    <name>pBS5-3-1</name>
</geneLocation>
<gene>
    <name evidence="2" type="ORF">AABB29_20125</name>
</gene>
<reference evidence="3" key="1">
    <citation type="submission" date="2024-04" db="EMBL/GenBank/DDBJ databases">
        <title>Phylogenomic analyses of a clade within the roseobacter group suggest taxonomic reassignments of species of the genera Aestuariivita, Citreicella, Loktanella, Nautella, Pelagibaca, Ruegeria, Thalassobius, Thiobacimonas and Tropicibacter, and the proposal o.</title>
        <authorList>
            <person name="Jeon C.O."/>
        </authorList>
    </citation>
    <scope>NUCLEOTIDE SEQUENCE [LARGE SCALE GENOMIC DNA]</scope>
    <source>
        <strain evidence="3">BS5-3</strain>
        <plasmid evidence="3">pBS5-3-1</plasmid>
    </source>
</reference>